<dbReference type="Gene3D" id="1.10.10.10">
    <property type="entry name" value="Winged helix-like DNA-binding domain superfamily/Winged helix DNA-binding domain"/>
    <property type="match status" value="1"/>
</dbReference>
<feature type="domain" description="HTH marR-type" evidence="4">
    <location>
        <begin position="40"/>
        <end position="86"/>
    </location>
</feature>
<proteinExistence type="predicted"/>
<reference evidence="6" key="1">
    <citation type="journal article" date="2019" name="Int. J. Syst. Evol. Microbiol.">
        <title>The Global Catalogue of Microorganisms (GCM) 10K type strain sequencing project: providing services to taxonomists for standard genome sequencing and annotation.</title>
        <authorList>
            <consortium name="The Broad Institute Genomics Platform"/>
            <consortium name="The Broad Institute Genome Sequencing Center for Infectious Disease"/>
            <person name="Wu L."/>
            <person name="Ma J."/>
        </authorList>
    </citation>
    <scope>NUCLEOTIDE SEQUENCE [LARGE SCALE GENOMIC DNA]</scope>
    <source>
        <strain evidence="6">CCUG 53270</strain>
    </source>
</reference>
<evidence type="ECO:0000313" key="6">
    <source>
        <dbReference type="Proteomes" id="UP001597180"/>
    </source>
</evidence>
<dbReference type="InterPro" id="IPR036388">
    <property type="entry name" value="WH-like_DNA-bd_sf"/>
</dbReference>
<keyword evidence="3" id="KW-0804">Transcription</keyword>
<evidence type="ECO:0000256" key="2">
    <source>
        <dbReference type="ARBA" id="ARBA00023125"/>
    </source>
</evidence>
<evidence type="ECO:0000259" key="4">
    <source>
        <dbReference type="Pfam" id="PF01047"/>
    </source>
</evidence>
<gene>
    <name evidence="5" type="ORF">ACFQ4B_29620</name>
</gene>
<evidence type="ECO:0000313" key="5">
    <source>
        <dbReference type="EMBL" id="MFD1224272.1"/>
    </source>
</evidence>
<organism evidence="5 6">
    <name type="scientific">Paenibacillus vulneris</name>
    <dbReference type="NCBI Taxonomy" id="1133364"/>
    <lineage>
        <taxon>Bacteria</taxon>
        <taxon>Bacillati</taxon>
        <taxon>Bacillota</taxon>
        <taxon>Bacilli</taxon>
        <taxon>Bacillales</taxon>
        <taxon>Paenibacillaceae</taxon>
        <taxon>Paenibacillus</taxon>
    </lineage>
</organism>
<dbReference type="SUPFAM" id="SSF46785">
    <property type="entry name" value="Winged helix' DNA-binding domain"/>
    <property type="match status" value="1"/>
</dbReference>
<dbReference type="PANTHER" id="PTHR38465">
    <property type="entry name" value="HTH-TYPE TRANSCRIPTIONAL REGULATOR MJ1563-RELATED"/>
    <property type="match status" value="1"/>
</dbReference>
<keyword evidence="6" id="KW-1185">Reference proteome</keyword>
<evidence type="ECO:0000256" key="3">
    <source>
        <dbReference type="ARBA" id="ARBA00023163"/>
    </source>
</evidence>
<dbReference type="InterPro" id="IPR011991">
    <property type="entry name" value="ArsR-like_HTH"/>
</dbReference>
<accession>A0ABW3UUW7</accession>
<dbReference type="Pfam" id="PF01047">
    <property type="entry name" value="MarR"/>
    <property type="match status" value="1"/>
</dbReference>
<dbReference type="InterPro" id="IPR036390">
    <property type="entry name" value="WH_DNA-bd_sf"/>
</dbReference>
<dbReference type="CDD" id="cd00090">
    <property type="entry name" value="HTH_ARSR"/>
    <property type="match status" value="1"/>
</dbReference>
<dbReference type="InterPro" id="IPR052362">
    <property type="entry name" value="HTH-GbsR_regulator"/>
</dbReference>
<dbReference type="EMBL" id="JBHTLU010000043">
    <property type="protein sequence ID" value="MFD1224272.1"/>
    <property type="molecule type" value="Genomic_DNA"/>
</dbReference>
<keyword evidence="2" id="KW-0238">DNA-binding</keyword>
<dbReference type="PANTHER" id="PTHR38465:SF1">
    <property type="entry name" value="HTH-TYPE TRANSCRIPTIONAL REGULATOR MJ1563-RELATED"/>
    <property type="match status" value="1"/>
</dbReference>
<dbReference type="Proteomes" id="UP001597180">
    <property type="component" value="Unassembled WGS sequence"/>
</dbReference>
<name>A0ABW3UUW7_9BACL</name>
<dbReference type="RefSeq" id="WP_179136078.1">
    <property type="nucleotide sequence ID" value="NZ_BAABJG010000023.1"/>
</dbReference>
<keyword evidence="1" id="KW-0805">Transcription regulation</keyword>
<evidence type="ECO:0000256" key="1">
    <source>
        <dbReference type="ARBA" id="ARBA00023015"/>
    </source>
</evidence>
<comment type="caution">
    <text evidence="5">The sequence shown here is derived from an EMBL/GenBank/DDBJ whole genome shotgun (WGS) entry which is preliminary data.</text>
</comment>
<protein>
    <submittedName>
        <fullName evidence="5">GbsR/MarR family transcriptional regulator</fullName>
    </submittedName>
</protein>
<dbReference type="InterPro" id="IPR000835">
    <property type="entry name" value="HTH_MarR-typ"/>
</dbReference>
<sequence>MQHAPRTFSELKQFVSNQMSLQLEYDGHSPLVGRILALLLFASEPISLQEIAEQLKVTRAAVSVHIRSMERIGLCYKIATSNDRKNYYYVSDDIDLSSIRSFKERLANTQQTVNTALRAYDVITDVEPHEQETYAMLKERFTAFSVLSELIMAQLIELEEKWKVIKQQLGNT</sequence>